<organism evidence="2">
    <name type="scientific">Blautia hansenii</name>
    <name type="common">Ruminococcus hansenii</name>
    <dbReference type="NCBI Taxonomy" id="1322"/>
    <lineage>
        <taxon>Bacteria</taxon>
        <taxon>Bacillati</taxon>
        <taxon>Bacillota</taxon>
        <taxon>Clostridia</taxon>
        <taxon>Lachnospirales</taxon>
        <taxon>Lachnospiraceae</taxon>
        <taxon>Blautia</taxon>
    </lineage>
</organism>
<evidence type="ECO:0000256" key="1">
    <source>
        <dbReference type="SAM" id="Phobius"/>
    </source>
</evidence>
<reference evidence="2" key="1">
    <citation type="submission" date="2019-11" db="EMBL/GenBank/DDBJ databases">
        <authorList>
            <person name="Feng L."/>
        </authorList>
    </citation>
    <scope>NUCLEOTIDE SEQUENCE</scope>
    <source>
        <strain evidence="2">BhanseniiLFYP23</strain>
    </source>
</reference>
<name>A0A6N2VJF2_BLAHA</name>
<feature type="transmembrane region" description="Helical" evidence="1">
    <location>
        <begin position="7"/>
        <end position="40"/>
    </location>
</feature>
<keyword evidence="1" id="KW-0472">Membrane</keyword>
<proteinExistence type="predicted"/>
<accession>A0A6N2VJF2</accession>
<keyword evidence="1" id="KW-1133">Transmembrane helix</keyword>
<dbReference type="AlphaFoldDB" id="A0A6N2VJF2"/>
<keyword evidence="1" id="KW-0812">Transmembrane</keyword>
<dbReference type="RefSeq" id="WP_004222145.1">
    <property type="nucleotide sequence ID" value="NZ_CACRSY010000016.1"/>
</dbReference>
<protein>
    <submittedName>
        <fullName evidence="2">Uncharacterized protein</fullName>
    </submittedName>
</protein>
<sequence>MSRVCGLFLFGIGIGLFLALIFPKSLFMVIMAVLCLLAGYNLFCSCS</sequence>
<dbReference type="EMBL" id="CACRSY010000016">
    <property type="protein sequence ID" value="VYT29727.1"/>
    <property type="molecule type" value="Genomic_DNA"/>
</dbReference>
<evidence type="ECO:0000313" key="2">
    <source>
        <dbReference type="EMBL" id="VYT29727.1"/>
    </source>
</evidence>
<gene>
    <name evidence="2" type="ORF">BHLFYP23_01103</name>
</gene>